<evidence type="ECO:0000256" key="43">
    <source>
        <dbReference type="SAM" id="MobiDB-lite"/>
    </source>
</evidence>
<dbReference type="InterPro" id="IPR035547">
    <property type="entry name" value="Phospholipase_B"/>
</dbReference>
<reference evidence="44 45" key="1">
    <citation type="journal article" date="2017" name="Gigascience">
        <title>Genome sequence of the small brown planthopper, Laodelphax striatellus.</title>
        <authorList>
            <person name="Zhu J."/>
            <person name="Jiang F."/>
            <person name="Wang X."/>
            <person name="Yang P."/>
            <person name="Bao Y."/>
            <person name="Zhao W."/>
            <person name="Wang W."/>
            <person name="Lu H."/>
            <person name="Wang Q."/>
            <person name="Cui N."/>
            <person name="Li J."/>
            <person name="Chen X."/>
            <person name="Luo L."/>
            <person name="Yu J."/>
            <person name="Kang L."/>
            <person name="Cui F."/>
        </authorList>
    </citation>
    <scope>NUCLEOTIDE SEQUENCE [LARGE SCALE GENOMIC DNA]</scope>
    <source>
        <strain evidence="44">Lst14</strain>
    </source>
</reference>
<evidence type="ECO:0000256" key="17">
    <source>
        <dbReference type="ARBA" id="ARBA00031182"/>
    </source>
</evidence>
<comment type="catalytic activity">
    <reaction evidence="15">
        <text>a 1,2-diacyl-sn-glycero-3-phosphocholine + H2O = a 1-acyl-sn-glycero-3-phosphocholine + a fatty acid + H(+)</text>
        <dbReference type="Rhea" id="RHEA:15801"/>
        <dbReference type="ChEBI" id="CHEBI:15377"/>
        <dbReference type="ChEBI" id="CHEBI:15378"/>
        <dbReference type="ChEBI" id="CHEBI:28868"/>
        <dbReference type="ChEBI" id="CHEBI:57643"/>
        <dbReference type="ChEBI" id="CHEBI:58168"/>
        <dbReference type="EC" id="3.1.1.4"/>
    </reaction>
    <physiologicalReaction direction="left-to-right" evidence="15">
        <dbReference type="Rhea" id="RHEA:15802"/>
    </physiologicalReaction>
</comment>
<evidence type="ECO:0000256" key="8">
    <source>
        <dbReference type="ARBA" id="ARBA00022801"/>
    </source>
</evidence>
<evidence type="ECO:0000256" key="37">
    <source>
        <dbReference type="ARBA" id="ARBA00048869"/>
    </source>
</evidence>
<comment type="catalytic activity">
    <reaction evidence="33">
        <text>a 1-acyl-sn-glycero-3-phosphocholine + H2O = sn-glycerol 3-phosphocholine + a fatty acid + H(+)</text>
        <dbReference type="Rhea" id="RHEA:15177"/>
        <dbReference type="ChEBI" id="CHEBI:15377"/>
        <dbReference type="ChEBI" id="CHEBI:15378"/>
        <dbReference type="ChEBI" id="CHEBI:16870"/>
        <dbReference type="ChEBI" id="CHEBI:28868"/>
        <dbReference type="ChEBI" id="CHEBI:58168"/>
        <dbReference type="EC" id="3.1.1.5"/>
    </reaction>
    <physiologicalReaction direction="left-to-right" evidence="33">
        <dbReference type="Rhea" id="RHEA:15178"/>
    </physiologicalReaction>
</comment>
<evidence type="ECO:0000256" key="2">
    <source>
        <dbReference type="ARBA" id="ARBA00009979"/>
    </source>
</evidence>
<organism evidence="44 45">
    <name type="scientific">Laodelphax striatellus</name>
    <name type="common">Small brown planthopper</name>
    <name type="synonym">Delphax striatella</name>
    <dbReference type="NCBI Taxonomy" id="195883"/>
    <lineage>
        <taxon>Eukaryota</taxon>
        <taxon>Metazoa</taxon>
        <taxon>Ecdysozoa</taxon>
        <taxon>Arthropoda</taxon>
        <taxon>Hexapoda</taxon>
        <taxon>Insecta</taxon>
        <taxon>Pterygota</taxon>
        <taxon>Neoptera</taxon>
        <taxon>Paraneoptera</taxon>
        <taxon>Hemiptera</taxon>
        <taxon>Auchenorrhyncha</taxon>
        <taxon>Fulgoroidea</taxon>
        <taxon>Delphacidae</taxon>
        <taxon>Criomorphinae</taxon>
        <taxon>Laodelphax</taxon>
    </lineage>
</organism>
<dbReference type="GO" id="GO:0006644">
    <property type="term" value="P:phospholipid metabolic process"/>
    <property type="evidence" value="ECO:0007669"/>
    <property type="project" value="TreeGrafter"/>
</dbReference>
<evidence type="ECO:0000256" key="36">
    <source>
        <dbReference type="ARBA" id="ARBA00048699"/>
    </source>
</evidence>
<comment type="catalytic activity">
    <reaction evidence="34">
        <text>1-hexadecanoyl-2-(9Z-octadecenoyl)-sn-glycero-3-phosphoethanolamine + H2O = 1-hexadecanoyl-sn-glycero-3-phosphoethanolamine + (9Z)-octadecenoate + H(+)</text>
        <dbReference type="Rhea" id="RHEA:40911"/>
        <dbReference type="ChEBI" id="CHEBI:15377"/>
        <dbReference type="ChEBI" id="CHEBI:15378"/>
        <dbReference type="ChEBI" id="CHEBI:30823"/>
        <dbReference type="ChEBI" id="CHEBI:73004"/>
        <dbReference type="ChEBI" id="CHEBI:73007"/>
    </reaction>
    <physiologicalReaction direction="left-to-right" evidence="34">
        <dbReference type="Rhea" id="RHEA:40912"/>
    </physiologicalReaction>
</comment>
<keyword evidence="4" id="KW-1003">Cell membrane</keyword>
<dbReference type="GO" id="GO:0016324">
    <property type="term" value="C:apical plasma membrane"/>
    <property type="evidence" value="ECO:0007669"/>
    <property type="project" value="UniProtKB-SubCell"/>
</dbReference>
<evidence type="ECO:0000256" key="11">
    <source>
        <dbReference type="ARBA" id="ARBA00023136"/>
    </source>
</evidence>
<comment type="catalytic activity">
    <reaction evidence="32">
        <text>1,2,3-tri-(9Z-octadecenoyl)-glycerol + H2O = di-(9Z)-octadecenoylglycerol + (9Z)-octadecenoate + H(+)</text>
        <dbReference type="Rhea" id="RHEA:38575"/>
        <dbReference type="ChEBI" id="CHEBI:15377"/>
        <dbReference type="ChEBI" id="CHEBI:15378"/>
        <dbReference type="ChEBI" id="CHEBI:30823"/>
        <dbReference type="ChEBI" id="CHEBI:53753"/>
        <dbReference type="ChEBI" id="CHEBI:75945"/>
    </reaction>
    <physiologicalReaction direction="left-to-right" evidence="32">
        <dbReference type="Rhea" id="RHEA:38576"/>
    </physiologicalReaction>
</comment>
<evidence type="ECO:0000256" key="12">
    <source>
        <dbReference type="ARBA" id="ARBA00023180"/>
    </source>
</evidence>
<comment type="caution">
    <text evidence="44">The sequence shown here is derived from an EMBL/GenBank/DDBJ whole genome shotgun (WGS) entry which is preliminary data.</text>
</comment>
<comment type="similarity">
    <text evidence="2">Belongs to the 'GDSL' lipolytic enzyme family. Phospholipase B1 subfamily.</text>
</comment>
<evidence type="ECO:0000256" key="41">
    <source>
        <dbReference type="ARBA" id="ARBA00049372"/>
    </source>
</evidence>
<keyword evidence="11" id="KW-0472">Membrane</keyword>
<dbReference type="GO" id="GO:0004622">
    <property type="term" value="F:phosphatidylcholine lysophospholipase activity"/>
    <property type="evidence" value="ECO:0007669"/>
    <property type="project" value="UniProtKB-EC"/>
</dbReference>
<comment type="catalytic activity">
    <reaction evidence="14">
        <text>1-hexadecanoyl-2-(9Z,12Z-octadecadienoyl)-sn-glycero-3-phosphocholine + H2O = (9Z,12Z)-octadecadienoate + 1-hexadecanoyl-sn-glycero-3-phosphocholine + H(+)</text>
        <dbReference type="Rhea" id="RHEA:40811"/>
        <dbReference type="ChEBI" id="CHEBI:15377"/>
        <dbReference type="ChEBI" id="CHEBI:15378"/>
        <dbReference type="ChEBI" id="CHEBI:30245"/>
        <dbReference type="ChEBI" id="CHEBI:72998"/>
        <dbReference type="ChEBI" id="CHEBI:73002"/>
    </reaction>
    <physiologicalReaction direction="left-to-right" evidence="14">
        <dbReference type="Rhea" id="RHEA:40812"/>
    </physiologicalReaction>
</comment>
<evidence type="ECO:0000256" key="25">
    <source>
        <dbReference type="ARBA" id="ARBA00048011"/>
    </source>
</evidence>
<evidence type="ECO:0000256" key="42">
    <source>
        <dbReference type="ARBA" id="ARBA00049461"/>
    </source>
</evidence>
<dbReference type="Pfam" id="PF00657">
    <property type="entry name" value="Lipase_GDSL"/>
    <property type="match status" value="1"/>
</dbReference>
<evidence type="ECO:0000256" key="4">
    <source>
        <dbReference type="ARBA" id="ARBA00022475"/>
    </source>
</evidence>
<dbReference type="InParanoid" id="A0A482XGS9"/>
<keyword evidence="45" id="KW-1185">Reference proteome</keyword>
<evidence type="ECO:0000256" key="6">
    <source>
        <dbReference type="ARBA" id="ARBA00022729"/>
    </source>
</evidence>
<comment type="function">
    <text evidence="20">Calcium-independent membrane-associated phospholipase that catalyzes complete diacylation of phospholipids by hydrolyzing both sn-1 and sn-2 fatty acyl chains attached to the glycerol backbone (phospholipase B activity). Has dual phospholipase and lysophospholipase activities toward diacylphospholipids. Preferentially cleaves sn-2 ester bonds over sn-1 bonds. Acts as a lipase toward glycerolipid substrates. Hydrolyzes fatty acyl chains of diacylglycerols with preference for the sn-2 position and of triacylglycerols with not positional selectivity. May also hydrolyze long chain retinyl esters such as retinyl palmitate. May contribute to digestion of dietary phospholipids, glycerolipids and retinoids, facilitating lipid absorption at the brush border.</text>
</comment>
<comment type="catalytic activity">
    <reaction evidence="22">
        <text>1,3-dihexadecanoyl-2-(9Z-octadecenoyl)glycerol + H2O = 1-hexadecanoyl-2-(9Z-octadecenoyl)-glycerol + hexadecanoate + H(+)</text>
        <dbReference type="Rhea" id="RHEA:40979"/>
        <dbReference type="ChEBI" id="CHEBI:7896"/>
        <dbReference type="ChEBI" id="CHEBI:15377"/>
        <dbReference type="ChEBI" id="CHEBI:15378"/>
        <dbReference type="ChEBI" id="CHEBI:75585"/>
        <dbReference type="ChEBI" id="CHEBI:75688"/>
    </reaction>
    <physiologicalReaction direction="left-to-right" evidence="22">
        <dbReference type="Rhea" id="RHEA:40980"/>
    </physiologicalReaction>
</comment>
<proteinExistence type="inferred from homology"/>
<dbReference type="EMBL" id="QKKF02010319">
    <property type="protein sequence ID" value="RZF44750.1"/>
    <property type="molecule type" value="Genomic_DNA"/>
</dbReference>
<evidence type="ECO:0000256" key="18">
    <source>
        <dbReference type="ARBA" id="ARBA00031485"/>
    </source>
</evidence>
<comment type="catalytic activity">
    <reaction evidence="27">
        <text>a 1-O-alkyl-2-acyl-sn-glycero-3-phosphocholine + H2O = a 1-O-alkyl-sn-glycero-3-phosphocholine + a fatty acid + H(+)</text>
        <dbReference type="Rhea" id="RHEA:36231"/>
        <dbReference type="ChEBI" id="CHEBI:15377"/>
        <dbReference type="ChEBI" id="CHEBI:15378"/>
        <dbReference type="ChEBI" id="CHEBI:28868"/>
        <dbReference type="ChEBI" id="CHEBI:30909"/>
        <dbReference type="ChEBI" id="CHEBI:36702"/>
        <dbReference type="EC" id="3.1.1.4"/>
    </reaction>
    <physiologicalReaction direction="left-to-right" evidence="27">
        <dbReference type="Rhea" id="RHEA:36232"/>
    </physiologicalReaction>
</comment>
<keyword evidence="12" id="KW-0325">Glycoprotein</keyword>
<evidence type="ECO:0000256" key="21">
    <source>
        <dbReference type="ARBA" id="ARBA00047324"/>
    </source>
</evidence>
<evidence type="ECO:0000256" key="10">
    <source>
        <dbReference type="ARBA" id="ARBA00023098"/>
    </source>
</evidence>
<dbReference type="Gene3D" id="3.40.50.1110">
    <property type="entry name" value="SGNH hydrolase"/>
    <property type="match status" value="1"/>
</dbReference>
<evidence type="ECO:0000256" key="31">
    <source>
        <dbReference type="ARBA" id="ARBA00048374"/>
    </source>
</evidence>
<comment type="catalytic activity">
    <reaction evidence="21">
        <text>1-hexadecanoyl-2-(9Z)-octadecenoyl-3-octadecanoyl-sn-glycerol + H2O = 2-(9Z-octadecenoyl)-3-octadecanoyl-sn-glycerol + hexadecanoate + H(+)</text>
        <dbReference type="Rhea" id="RHEA:41107"/>
        <dbReference type="ChEBI" id="CHEBI:7896"/>
        <dbReference type="ChEBI" id="CHEBI:15377"/>
        <dbReference type="ChEBI" id="CHEBI:15378"/>
        <dbReference type="ChEBI" id="CHEBI:75558"/>
        <dbReference type="ChEBI" id="CHEBI:77623"/>
    </reaction>
    <physiologicalReaction direction="left-to-right" evidence="21">
        <dbReference type="Rhea" id="RHEA:41108"/>
    </physiologicalReaction>
</comment>
<dbReference type="SUPFAM" id="SSF52266">
    <property type="entry name" value="SGNH hydrolase"/>
    <property type="match status" value="1"/>
</dbReference>
<gene>
    <name evidence="44" type="ORF">LSTR_LSTR000702</name>
</gene>
<evidence type="ECO:0000256" key="34">
    <source>
        <dbReference type="ARBA" id="ARBA00048613"/>
    </source>
</evidence>
<evidence type="ECO:0000256" key="5">
    <source>
        <dbReference type="ARBA" id="ARBA00022692"/>
    </source>
</evidence>
<comment type="catalytic activity">
    <reaction evidence="30">
        <text>1-hexadecanoyl-2-(9Z,12Z-octadecadienoyl)-sn-glycero-3-phosphocholine + H2O = 2-(9Z,12Z-octadecadienoyl)-sn-glycero-3-phosphocholine + hexadecanoate + H(+)</text>
        <dbReference type="Rhea" id="RHEA:40971"/>
        <dbReference type="ChEBI" id="CHEBI:7896"/>
        <dbReference type="ChEBI" id="CHEBI:15377"/>
        <dbReference type="ChEBI" id="CHEBI:15378"/>
        <dbReference type="ChEBI" id="CHEBI:73002"/>
        <dbReference type="ChEBI" id="CHEBI:76084"/>
    </reaction>
    <physiologicalReaction direction="left-to-right" evidence="30">
        <dbReference type="Rhea" id="RHEA:40972"/>
    </physiologicalReaction>
</comment>
<evidence type="ECO:0000256" key="22">
    <source>
        <dbReference type="ARBA" id="ARBA00047363"/>
    </source>
</evidence>
<dbReference type="CDD" id="cd01824">
    <property type="entry name" value="Phospholipase_B_like"/>
    <property type="match status" value="1"/>
</dbReference>
<evidence type="ECO:0000256" key="27">
    <source>
        <dbReference type="ARBA" id="ARBA00048049"/>
    </source>
</evidence>
<evidence type="ECO:0000256" key="16">
    <source>
        <dbReference type="ARBA" id="ARBA00029723"/>
    </source>
</evidence>
<evidence type="ECO:0000256" key="3">
    <source>
        <dbReference type="ARBA" id="ARBA00015133"/>
    </source>
</evidence>
<evidence type="ECO:0000256" key="13">
    <source>
        <dbReference type="ARBA" id="ARBA00023369"/>
    </source>
</evidence>
<dbReference type="AlphaFoldDB" id="A0A482XGS9"/>
<dbReference type="InterPro" id="IPR038885">
    <property type="entry name" value="PLB1"/>
</dbReference>
<name>A0A482XGS9_LAOST</name>
<dbReference type="PANTHER" id="PTHR21325:SF31">
    <property type="entry name" value="GH22081P-RELATED"/>
    <property type="match status" value="1"/>
</dbReference>
<evidence type="ECO:0000256" key="24">
    <source>
        <dbReference type="ARBA" id="ARBA00047459"/>
    </source>
</evidence>
<evidence type="ECO:0000256" key="32">
    <source>
        <dbReference type="ARBA" id="ARBA00048386"/>
    </source>
</evidence>
<evidence type="ECO:0000256" key="7">
    <source>
        <dbReference type="ARBA" id="ARBA00022737"/>
    </source>
</evidence>
<dbReference type="InterPro" id="IPR001087">
    <property type="entry name" value="GDSL"/>
</dbReference>
<comment type="catalytic activity">
    <reaction evidence="24">
        <text>1-hexadecanoyl-2-(9Z)-octadecenoyl-3-octadecanoyl-sn-glycerol + H2O = 1-hexadecanoyl-2-(9Z-octadecenoyl)-sn-glycerol + octadecanoate + H(+)</text>
        <dbReference type="Rhea" id="RHEA:41111"/>
        <dbReference type="ChEBI" id="CHEBI:15377"/>
        <dbReference type="ChEBI" id="CHEBI:15378"/>
        <dbReference type="ChEBI" id="CHEBI:25629"/>
        <dbReference type="ChEBI" id="CHEBI:75466"/>
        <dbReference type="ChEBI" id="CHEBI:77623"/>
    </reaction>
    <physiologicalReaction direction="left-to-right" evidence="24">
        <dbReference type="Rhea" id="RHEA:41112"/>
    </physiologicalReaction>
</comment>
<comment type="subcellular location">
    <subcellularLocation>
        <location evidence="1">Apical cell membrane</location>
        <topology evidence="1">Single-pass type I membrane protein</topology>
    </subcellularLocation>
</comment>
<evidence type="ECO:0000256" key="28">
    <source>
        <dbReference type="ARBA" id="ARBA00048058"/>
    </source>
</evidence>
<comment type="catalytic activity">
    <reaction evidence="25">
        <text>2,3-di-(9Z)-octadecenoyl-sn-glycerol + H2O = 3-(9Z-octadecenoyl)-sn-glycerol + (9Z)-octadecenoate + H(+)</text>
        <dbReference type="Rhea" id="RHEA:42604"/>
        <dbReference type="ChEBI" id="CHEBI:15377"/>
        <dbReference type="ChEBI" id="CHEBI:15378"/>
        <dbReference type="ChEBI" id="CHEBI:30823"/>
        <dbReference type="ChEBI" id="CHEBI:75824"/>
        <dbReference type="ChEBI" id="CHEBI:75938"/>
    </reaction>
    <physiologicalReaction direction="left-to-right" evidence="25">
        <dbReference type="Rhea" id="RHEA:42605"/>
    </physiologicalReaction>
</comment>
<evidence type="ECO:0000256" key="1">
    <source>
        <dbReference type="ARBA" id="ARBA00004247"/>
    </source>
</evidence>
<evidence type="ECO:0000256" key="15">
    <source>
        <dbReference type="ARBA" id="ARBA00023422"/>
    </source>
</evidence>
<evidence type="ECO:0000256" key="39">
    <source>
        <dbReference type="ARBA" id="ARBA00048939"/>
    </source>
</evidence>
<feature type="region of interest" description="Disordered" evidence="43">
    <location>
        <begin position="46"/>
        <end position="69"/>
    </location>
</feature>
<dbReference type="STRING" id="195883.A0A482XGS9"/>
<dbReference type="GO" id="GO:0004806">
    <property type="term" value="F:triacylglycerol lipase activity"/>
    <property type="evidence" value="ECO:0007669"/>
    <property type="project" value="UniProtKB-EC"/>
</dbReference>
<comment type="catalytic activity">
    <reaction evidence="26">
        <text>1-hexadecanoyl-2-(9Z-octadecenoyl)-sn-glycero-3-phospho-(1'-sn-glycerol) + H2O = 1-hexadecanoyl-sn-glycero-3-phospho-(1'-sn-glycerol) + (9Z)-octadecenoate + H(+)</text>
        <dbReference type="Rhea" id="RHEA:40919"/>
        <dbReference type="ChEBI" id="CHEBI:15377"/>
        <dbReference type="ChEBI" id="CHEBI:15378"/>
        <dbReference type="ChEBI" id="CHEBI:30823"/>
        <dbReference type="ChEBI" id="CHEBI:72841"/>
        <dbReference type="ChEBI" id="CHEBI:75158"/>
    </reaction>
    <physiologicalReaction direction="left-to-right" evidence="26">
        <dbReference type="Rhea" id="RHEA:40920"/>
    </physiologicalReaction>
</comment>
<evidence type="ECO:0000256" key="9">
    <source>
        <dbReference type="ARBA" id="ARBA00022989"/>
    </source>
</evidence>
<evidence type="ECO:0000256" key="30">
    <source>
        <dbReference type="ARBA" id="ARBA00048362"/>
    </source>
</evidence>
<comment type="catalytic activity">
    <reaction evidence="13">
        <text>a triacylglycerol + H2O = a diacylglycerol + a fatty acid + H(+)</text>
        <dbReference type="Rhea" id="RHEA:12044"/>
        <dbReference type="ChEBI" id="CHEBI:15377"/>
        <dbReference type="ChEBI" id="CHEBI:15378"/>
        <dbReference type="ChEBI" id="CHEBI:17855"/>
        <dbReference type="ChEBI" id="CHEBI:18035"/>
        <dbReference type="ChEBI" id="CHEBI:28868"/>
        <dbReference type="EC" id="3.1.1.3"/>
    </reaction>
    <physiologicalReaction direction="left-to-right" evidence="13">
        <dbReference type="Rhea" id="RHEA:12045"/>
    </physiologicalReaction>
</comment>
<comment type="catalytic activity">
    <reaction evidence="31">
        <text>1-octadecanoyl-2-(9Z,12Z)-octadecadienoyl-sn-glycerol + H2O = 1-octadecanoyl-sn-glycerol + (9Z,12Z)-octadecadienoate + H(+)</text>
        <dbReference type="Rhea" id="RHEA:40927"/>
        <dbReference type="ChEBI" id="CHEBI:15377"/>
        <dbReference type="ChEBI" id="CHEBI:15378"/>
        <dbReference type="ChEBI" id="CHEBI:30245"/>
        <dbReference type="ChEBI" id="CHEBI:75550"/>
        <dbReference type="ChEBI" id="CHEBI:77097"/>
    </reaction>
    <physiologicalReaction direction="left-to-right" evidence="31">
        <dbReference type="Rhea" id="RHEA:40928"/>
    </physiologicalReaction>
</comment>
<evidence type="ECO:0000256" key="35">
    <source>
        <dbReference type="ARBA" id="ARBA00048656"/>
    </source>
</evidence>
<keyword evidence="7" id="KW-0677">Repeat</keyword>
<evidence type="ECO:0000256" key="29">
    <source>
        <dbReference type="ARBA" id="ARBA00048227"/>
    </source>
</evidence>
<evidence type="ECO:0000256" key="19">
    <source>
        <dbReference type="ARBA" id="ARBA00033022"/>
    </source>
</evidence>
<dbReference type="PANTHER" id="PTHR21325">
    <property type="entry name" value="PHOSPHOLIPASE B, PLB1"/>
    <property type="match status" value="1"/>
</dbReference>
<evidence type="ECO:0000256" key="33">
    <source>
        <dbReference type="ARBA" id="ARBA00048454"/>
    </source>
</evidence>
<evidence type="ECO:0000313" key="44">
    <source>
        <dbReference type="EMBL" id="RZF44750.1"/>
    </source>
</evidence>
<dbReference type="FunFam" id="3.40.50.1110:FF:000005">
    <property type="entry name" value="Phospholipase B1"/>
    <property type="match status" value="1"/>
</dbReference>
<evidence type="ECO:0000256" key="23">
    <source>
        <dbReference type="ARBA" id="ARBA00047438"/>
    </source>
</evidence>
<keyword evidence="6" id="KW-0732">Signal</keyword>
<dbReference type="Proteomes" id="UP000291343">
    <property type="component" value="Unassembled WGS sequence"/>
</dbReference>
<dbReference type="OrthoDB" id="10265800at2759"/>
<comment type="catalytic activity">
    <reaction evidence="36">
        <text>1-hexadecanoyl-2-(9Z-octadecenoyl)-sn-glycero-3-phosphocholine + H2O = 1-hexadecanoyl-sn-glycero-3-phosphocholine + (9Z)-octadecenoate + H(+)</text>
        <dbReference type="Rhea" id="RHEA:38779"/>
        <dbReference type="ChEBI" id="CHEBI:15377"/>
        <dbReference type="ChEBI" id="CHEBI:15378"/>
        <dbReference type="ChEBI" id="CHEBI:30823"/>
        <dbReference type="ChEBI" id="CHEBI:72998"/>
        <dbReference type="ChEBI" id="CHEBI:73001"/>
    </reaction>
    <physiologicalReaction direction="left-to-right" evidence="36">
        <dbReference type="Rhea" id="RHEA:38780"/>
    </physiologicalReaction>
</comment>
<keyword evidence="5" id="KW-0812">Transmembrane</keyword>
<evidence type="ECO:0000256" key="26">
    <source>
        <dbReference type="ARBA" id="ARBA00048015"/>
    </source>
</evidence>
<evidence type="ECO:0000256" key="14">
    <source>
        <dbReference type="ARBA" id="ARBA00023408"/>
    </source>
</evidence>
<comment type="catalytic activity">
    <reaction evidence="23">
        <text>1-(9Z-octadecenoyl)-glycerol + H2O = glycerol + (9Z)-octadecenoate + H(+)</text>
        <dbReference type="Rhea" id="RHEA:38487"/>
        <dbReference type="ChEBI" id="CHEBI:15377"/>
        <dbReference type="ChEBI" id="CHEBI:15378"/>
        <dbReference type="ChEBI" id="CHEBI:17754"/>
        <dbReference type="ChEBI" id="CHEBI:30823"/>
        <dbReference type="ChEBI" id="CHEBI:75342"/>
    </reaction>
    <physiologicalReaction direction="left-to-right" evidence="23">
        <dbReference type="Rhea" id="RHEA:38488"/>
    </physiologicalReaction>
</comment>
<evidence type="ECO:0000256" key="20">
    <source>
        <dbReference type="ARBA" id="ARBA00045916"/>
    </source>
</evidence>
<keyword evidence="10" id="KW-0443">Lipid metabolism</keyword>
<accession>A0A482XGS9</accession>
<evidence type="ECO:0000313" key="45">
    <source>
        <dbReference type="Proteomes" id="UP000291343"/>
    </source>
</evidence>
<comment type="catalytic activity">
    <reaction evidence="42">
        <text>2-(9Z-octadecenoyl)-glycerol + H2O = glycerol + (9Z)-octadecenoate + H(+)</text>
        <dbReference type="Rhea" id="RHEA:38491"/>
        <dbReference type="ChEBI" id="CHEBI:15377"/>
        <dbReference type="ChEBI" id="CHEBI:15378"/>
        <dbReference type="ChEBI" id="CHEBI:17754"/>
        <dbReference type="ChEBI" id="CHEBI:30823"/>
        <dbReference type="ChEBI" id="CHEBI:73990"/>
    </reaction>
    <physiologicalReaction direction="left-to-right" evidence="42">
        <dbReference type="Rhea" id="RHEA:38492"/>
    </physiologicalReaction>
</comment>
<comment type="catalytic activity">
    <reaction evidence="28">
        <text>1,2-di-(9Z-octadecenoyl)-sn-glycero-3-phosphocholine + H2O = 1-(9Z-octadecenoyl)-sn-glycero-3-phosphocholine + (9Z)-octadecenoate + H(+)</text>
        <dbReference type="Rhea" id="RHEA:40923"/>
        <dbReference type="ChEBI" id="CHEBI:15377"/>
        <dbReference type="ChEBI" id="CHEBI:15378"/>
        <dbReference type="ChEBI" id="CHEBI:28610"/>
        <dbReference type="ChEBI" id="CHEBI:30823"/>
        <dbReference type="ChEBI" id="CHEBI:74669"/>
    </reaction>
    <physiologicalReaction direction="left-to-right" evidence="28">
        <dbReference type="Rhea" id="RHEA:40924"/>
    </physiologicalReaction>
</comment>
<keyword evidence="9" id="KW-1133">Transmembrane helix</keyword>
<comment type="catalytic activity">
    <reaction evidence="29">
        <text>1,2-dihexadecanoyl-sn-glycero-3-phosphocholine + H2O = 1-hexadecanoyl-sn-glycero-3-phosphocholine + hexadecanoate + H(+)</text>
        <dbReference type="Rhea" id="RHEA:41223"/>
        <dbReference type="ChEBI" id="CHEBI:7896"/>
        <dbReference type="ChEBI" id="CHEBI:15377"/>
        <dbReference type="ChEBI" id="CHEBI:15378"/>
        <dbReference type="ChEBI" id="CHEBI:72998"/>
        <dbReference type="ChEBI" id="CHEBI:72999"/>
    </reaction>
    <physiologicalReaction direction="left-to-right" evidence="29">
        <dbReference type="Rhea" id="RHEA:41224"/>
    </physiologicalReaction>
</comment>
<comment type="catalytic activity">
    <reaction evidence="35">
        <text>1-hexadecanoyl-sn-glycero-3-phosphocholine + H2O = sn-glycerol 3-phosphocholine + hexadecanoate + H(+)</text>
        <dbReference type="Rhea" id="RHEA:40435"/>
        <dbReference type="ChEBI" id="CHEBI:7896"/>
        <dbReference type="ChEBI" id="CHEBI:15377"/>
        <dbReference type="ChEBI" id="CHEBI:15378"/>
        <dbReference type="ChEBI" id="CHEBI:16870"/>
        <dbReference type="ChEBI" id="CHEBI:72998"/>
    </reaction>
    <physiologicalReaction direction="left-to-right" evidence="35">
        <dbReference type="Rhea" id="RHEA:40436"/>
    </physiologicalReaction>
</comment>
<comment type="catalytic activity">
    <reaction evidence="37">
        <text>1,3-dihexadecanoyl-2-(9Z-octadecenoyl)glycerol + H2O = 1,3-dihexadecanoylglycerol + (9Z)-octadecenoate + H(+)</text>
        <dbReference type="Rhea" id="RHEA:40983"/>
        <dbReference type="ChEBI" id="CHEBI:15377"/>
        <dbReference type="ChEBI" id="CHEBI:15378"/>
        <dbReference type="ChEBI" id="CHEBI:30823"/>
        <dbReference type="ChEBI" id="CHEBI:75688"/>
        <dbReference type="ChEBI" id="CHEBI:77619"/>
    </reaction>
    <physiologicalReaction direction="left-to-right" evidence="37">
        <dbReference type="Rhea" id="RHEA:40984"/>
    </physiologicalReaction>
</comment>
<protein>
    <recommendedName>
        <fullName evidence="3">Phospholipase B1, membrane-associated</fullName>
    </recommendedName>
    <alternativeName>
        <fullName evidence="16">Lysophospholipase</fullName>
    </alternativeName>
    <alternativeName>
        <fullName evidence="17">Phospholipase A2</fullName>
    </alternativeName>
    <alternativeName>
        <fullName evidence="19">Phospholipase B/lipase</fullName>
    </alternativeName>
    <alternativeName>
        <fullName evidence="18">Triacylglycerol lipase</fullName>
    </alternativeName>
</protein>
<dbReference type="InterPro" id="IPR036514">
    <property type="entry name" value="SGNH_hydro_sf"/>
</dbReference>
<evidence type="ECO:0000256" key="38">
    <source>
        <dbReference type="ARBA" id="ARBA00048872"/>
    </source>
</evidence>
<evidence type="ECO:0000256" key="40">
    <source>
        <dbReference type="ARBA" id="ARBA00049363"/>
    </source>
</evidence>
<dbReference type="GO" id="GO:0004623">
    <property type="term" value="F:phospholipase A2 activity"/>
    <property type="evidence" value="ECO:0007669"/>
    <property type="project" value="UniProtKB-EC"/>
</dbReference>
<comment type="catalytic activity">
    <reaction evidence="40">
        <text>1,2-dihexadecanoyl-sn-glycero-3-phosphocholine + 2 H2O = sn-glycerol 3-phosphocholine + 2 hexadecanoate + 2 H(+)</text>
        <dbReference type="Rhea" id="RHEA:40975"/>
        <dbReference type="ChEBI" id="CHEBI:7896"/>
        <dbReference type="ChEBI" id="CHEBI:15377"/>
        <dbReference type="ChEBI" id="CHEBI:15378"/>
        <dbReference type="ChEBI" id="CHEBI:16870"/>
        <dbReference type="ChEBI" id="CHEBI:72999"/>
    </reaction>
    <physiologicalReaction direction="left-to-right" evidence="40">
        <dbReference type="Rhea" id="RHEA:40976"/>
    </physiologicalReaction>
</comment>
<comment type="catalytic activity">
    <reaction evidence="38">
        <text>1-O-hexadecyl-2-(9Z)-octadecenoyl-sn-glycero-3-phosphocholine + H2O = 1-O-hexadecyl-sn-glycero-3-phosphocholine + (9Z)-octadecenoate + H(+)</text>
        <dbReference type="Rhea" id="RHEA:40915"/>
        <dbReference type="ChEBI" id="CHEBI:15377"/>
        <dbReference type="ChEBI" id="CHEBI:15378"/>
        <dbReference type="ChEBI" id="CHEBI:30823"/>
        <dbReference type="ChEBI" id="CHEBI:34112"/>
        <dbReference type="ChEBI" id="CHEBI:64496"/>
    </reaction>
    <physiologicalReaction direction="left-to-right" evidence="38">
        <dbReference type="Rhea" id="RHEA:40916"/>
    </physiologicalReaction>
</comment>
<comment type="catalytic activity">
    <reaction evidence="39">
        <text>1-hexadecanoyl-2-(9Z)-octadecenoyl-3-octadecanoyl-sn-glycerol + H2O = 1-hexadecanoyl-3-octadecanoyl-sn-glycerol + (9Z)-octadecenoate + H(+)</text>
        <dbReference type="Rhea" id="RHEA:41103"/>
        <dbReference type="ChEBI" id="CHEBI:15377"/>
        <dbReference type="ChEBI" id="CHEBI:15378"/>
        <dbReference type="ChEBI" id="CHEBI:30823"/>
        <dbReference type="ChEBI" id="CHEBI:77623"/>
        <dbReference type="ChEBI" id="CHEBI:77624"/>
    </reaction>
    <physiologicalReaction direction="left-to-right" evidence="39">
        <dbReference type="Rhea" id="RHEA:41104"/>
    </physiologicalReaction>
</comment>
<sequence length="394" mass="45044">MSILPSFMHKISTKQFRNMRDTLLNIIGRTTSTQPQMARLSRMQMLQPSQESKPFPCNTTGYRSRSRPTSVHQLMPGDIDIIGALGDSLTAGNGAAATNVFQVYTENRGISWSIGGQGTWREFLTLPNIIKEFNPNLIGYSLKDSFTHHKESQFNAGEIGAMSRDVPYMATILVKRMKNDKRVDFKNDWKLVTLMIGSNDFCVDVCYMKQMTLAPELHRRDLIKTITYLRDNLPRTILQIVISPNLELIMNFKGLPLTCRITQTSECPCLIGLPFSSKRKTMLRIMEEWQKVEMEVAMDPKFTTDDFAVVYQPFTAGLTFPTRRNSNGEIVTDTTYLSKDCFHFSQKGYSRAANALWNNLMEPVGHKTTDWQTEFTRFLCPSQQSPYIFTNRNS</sequence>
<keyword evidence="8" id="KW-0378">Hydrolase</keyword>
<comment type="catalytic activity">
    <reaction evidence="41">
        <text>1,3-di-(9Z-octadecenoyl)-glycerol + H2O = 1-(9Z-octadecenoyl)-glycerol + (9Z)-octadecenoate + H(+)</text>
        <dbReference type="Rhea" id="RHEA:39939"/>
        <dbReference type="ChEBI" id="CHEBI:15377"/>
        <dbReference type="ChEBI" id="CHEBI:15378"/>
        <dbReference type="ChEBI" id="CHEBI:30823"/>
        <dbReference type="ChEBI" id="CHEBI:75342"/>
        <dbReference type="ChEBI" id="CHEBI:75735"/>
    </reaction>
    <physiologicalReaction direction="left-to-right" evidence="41">
        <dbReference type="Rhea" id="RHEA:39940"/>
    </physiologicalReaction>
</comment>